<evidence type="ECO:0000256" key="4">
    <source>
        <dbReference type="ARBA" id="ARBA00022691"/>
    </source>
</evidence>
<dbReference type="InterPro" id="IPR029063">
    <property type="entry name" value="SAM-dependent_MTases_sf"/>
</dbReference>
<dbReference type="Pfam" id="PF01555">
    <property type="entry name" value="N6_N4_Mtase"/>
    <property type="match status" value="1"/>
</dbReference>
<evidence type="ECO:0000256" key="1">
    <source>
        <dbReference type="ARBA" id="ARBA00006594"/>
    </source>
</evidence>
<keyword evidence="2 7" id="KW-0489">Methyltransferase</keyword>
<dbReference type="SUPFAM" id="SSF53335">
    <property type="entry name" value="S-adenosyl-L-methionine-dependent methyltransferases"/>
    <property type="match status" value="1"/>
</dbReference>
<evidence type="ECO:0000256" key="5">
    <source>
        <dbReference type="ARBA" id="ARBA00022747"/>
    </source>
</evidence>
<dbReference type="RefSeq" id="WP_011640950.1">
    <property type="nucleotide sequence ID" value="NC_008346.1"/>
</dbReference>
<dbReference type="KEGG" id="swo:Swol_1548"/>
<organism evidence="7 8">
    <name type="scientific">Syntrophomonas wolfei subsp. wolfei (strain DSM 2245B / Goettingen)</name>
    <dbReference type="NCBI Taxonomy" id="335541"/>
    <lineage>
        <taxon>Bacteria</taxon>
        <taxon>Bacillati</taxon>
        <taxon>Bacillota</taxon>
        <taxon>Clostridia</taxon>
        <taxon>Eubacteriales</taxon>
        <taxon>Syntrophomonadaceae</taxon>
        <taxon>Syntrophomonas</taxon>
    </lineage>
</organism>
<reference evidence="8" key="1">
    <citation type="journal article" date="2010" name="Environ. Microbiol.">
        <title>The genome of Syntrophomonas wolfei: new insights into syntrophic metabolism and biohydrogen production.</title>
        <authorList>
            <person name="Sieber J.R."/>
            <person name="Sims D.R."/>
            <person name="Han C."/>
            <person name="Kim E."/>
            <person name="Lykidis A."/>
            <person name="Lapidus A.L."/>
            <person name="McDonnald E."/>
            <person name="Rohlin L."/>
            <person name="Culley D.E."/>
            <person name="Gunsalus R."/>
            <person name="McInerney M.J."/>
        </authorList>
    </citation>
    <scope>NUCLEOTIDE SEQUENCE [LARGE SCALE GENOMIC DNA]</scope>
    <source>
        <strain evidence="8">DSM 2245B / Goettingen</strain>
    </source>
</reference>
<dbReference type="GO" id="GO:0032259">
    <property type="term" value="P:methylation"/>
    <property type="evidence" value="ECO:0007669"/>
    <property type="project" value="UniProtKB-KW"/>
</dbReference>
<feature type="domain" description="DNA methylase N-4/N-6" evidence="6">
    <location>
        <begin position="111"/>
        <end position="415"/>
    </location>
</feature>
<accession>Q0AWQ3</accession>
<dbReference type="AlphaFoldDB" id="Q0AWQ3"/>
<comment type="similarity">
    <text evidence="1">Belongs to the N(4)/N(6)-methyltransferase family.</text>
</comment>
<dbReference type="InterPro" id="IPR002941">
    <property type="entry name" value="DNA_methylase_N4/N6"/>
</dbReference>
<dbReference type="PRINTS" id="PR00506">
    <property type="entry name" value="D21N6MTFRASE"/>
</dbReference>
<evidence type="ECO:0000313" key="7">
    <source>
        <dbReference type="EMBL" id="ABI68851.1"/>
    </source>
</evidence>
<dbReference type="GO" id="GO:0008170">
    <property type="term" value="F:N-methyltransferase activity"/>
    <property type="evidence" value="ECO:0007669"/>
    <property type="project" value="InterPro"/>
</dbReference>
<dbReference type="PROSITE" id="PS00092">
    <property type="entry name" value="N6_MTASE"/>
    <property type="match status" value="1"/>
</dbReference>
<dbReference type="REBASE" id="12314">
    <property type="entry name" value="M.SwoGORF1548P"/>
</dbReference>
<gene>
    <name evidence="7" type="ordered locus">Swol_1548</name>
</gene>
<evidence type="ECO:0000256" key="3">
    <source>
        <dbReference type="ARBA" id="ARBA00022679"/>
    </source>
</evidence>
<keyword evidence="5" id="KW-0680">Restriction system</keyword>
<evidence type="ECO:0000259" key="6">
    <source>
        <dbReference type="Pfam" id="PF01555"/>
    </source>
</evidence>
<name>Q0AWQ3_SYNWW</name>
<protein>
    <submittedName>
        <fullName evidence="7">Site-specific DNA-methyltransferase (Adenine-specific)</fullName>
    </submittedName>
</protein>
<dbReference type="eggNOG" id="COG2189">
    <property type="taxonomic scope" value="Bacteria"/>
</dbReference>
<dbReference type="GO" id="GO:0009307">
    <property type="term" value="P:DNA restriction-modification system"/>
    <property type="evidence" value="ECO:0007669"/>
    <property type="project" value="UniProtKB-KW"/>
</dbReference>
<keyword evidence="4" id="KW-0949">S-adenosyl-L-methionine</keyword>
<keyword evidence="8" id="KW-1185">Reference proteome</keyword>
<dbReference type="HOGENOM" id="CLU_020164_2_1_9"/>
<evidence type="ECO:0000313" key="8">
    <source>
        <dbReference type="Proteomes" id="UP000001968"/>
    </source>
</evidence>
<proteinExistence type="inferred from homology"/>
<dbReference type="OrthoDB" id="9800801at2"/>
<keyword evidence="3 7" id="KW-0808">Transferase</keyword>
<dbReference type="PIRSF" id="PIRSF015855">
    <property type="entry name" value="TypeIII_Mtase_mKpnI"/>
    <property type="match status" value="1"/>
</dbReference>
<dbReference type="Proteomes" id="UP000001968">
    <property type="component" value="Chromosome"/>
</dbReference>
<dbReference type="InterPro" id="IPR002052">
    <property type="entry name" value="DNA_methylase_N6_adenine_CS"/>
</dbReference>
<dbReference type="InterPro" id="IPR002295">
    <property type="entry name" value="N4/N6-MTase_EcoPI_Mod-like"/>
</dbReference>
<dbReference type="Gene3D" id="3.40.50.150">
    <property type="entry name" value="Vaccinia Virus protein VP39"/>
    <property type="match status" value="1"/>
</dbReference>
<dbReference type="STRING" id="335541.Swol_1548"/>
<dbReference type="GO" id="GO:0003677">
    <property type="term" value="F:DNA binding"/>
    <property type="evidence" value="ECO:0007669"/>
    <property type="project" value="InterPro"/>
</dbReference>
<evidence type="ECO:0000256" key="2">
    <source>
        <dbReference type="ARBA" id="ARBA00022603"/>
    </source>
</evidence>
<sequence length="611" mass="70173">MNKLDGKTMDLVQHNIDELKKLFPEVITEGKIDFDRLRLLLGDEVDTGKEKYEFTWPGKSDCIRLSQQQSTGTLRPDKESSKDWDTTKNLYIEGDNLEVLRLLQKAYHRKVKMIYIDPPYNTGNDFIYKDDYKDNVKSYKEKTEQSMKANPATAGRYHSEWLNMMYPRLRLAKNLLSDDGAIFISIDDTELDNLKKICNEVFGEENFIACIAWHKNYASANDSKGFSSVLDYILVYRKSENFVRNLLPRTDKQNSLYKYDSNDGYGPWRPDNLSVKTYSKEYDFTIINPTTGVEYNPPKGRCWVTNKNTIDKWIKEGRVFFGQTGNGAPQLKRYLNEVQQGVVPITYWSYDECGHNDEARKEIKQLFSEPPFDTPKPTRLIKQILNISTNKDSIVLDFFSGSSTTAHAVMKLNSQDDGNRKFVMVQLPEPCNEDSEAYKAGFPNICEIGKERIRRAGENLKEEYKDKEGIENLDIGFKVFKLDTSNLKAWDPDVEELEGTLKGMVDPIKEDRTQEDMLYEIMLIYGIDLTIPLEEIQIKGKTAYSVGLGYMIVCLEDGLTLDVIEAIGAMKQSGQEIARVVFRDSGFADDNVKTNAVQLLKKFGIEDFRTI</sequence>
<dbReference type="EMBL" id="CP000448">
    <property type="protein sequence ID" value="ABI68851.1"/>
    <property type="molecule type" value="Genomic_DNA"/>
</dbReference>